<dbReference type="EMBL" id="LLYB01000081">
    <property type="protein sequence ID" value="KRR21548.1"/>
    <property type="molecule type" value="Genomic_DNA"/>
</dbReference>
<dbReference type="Gene3D" id="1.10.260.40">
    <property type="entry name" value="lambda repressor-like DNA-binding domains"/>
    <property type="match status" value="1"/>
</dbReference>
<dbReference type="PANTHER" id="PTHR36924">
    <property type="entry name" value="ANTITOXIN HIGA-1"/>
    <property type="match status" value="1"/>
</dbReference>
<dbReference type="AlphaFoldDB" id="A0A0R3MPB3"/>
<evidence type="ECO:0000313" key="4">
    <source>
        <dbReference type="Proteomes" id="UP000051660"/>
    </source>
</evidence>
<feature type="domain" description="HTH cro/C1-type" evidence="2">
    <location>
        <begin position="4"/>
        <end position="51"/>
    </location>
</feature>
<dbReference type="InterPro" id="IPR001387">
    <property type="entry name" value="Cro/C1-type_HTH"/>
</dbReference>
<dbReference type="InterPro" id="IPR013430">
    <property type="entry name" value="Toxin_antidote_HigA"/>
</dbReference>
<gene>
    <name evidence="3" type="ORF">CQ14_06995</name>
</gene>
<evidence type="ECO:0000259" key="2">
    <source>
        <dbReference type="PROSITE" id="PS50943"/>
    </source>
</evidence>
<dbReference type="SUPFAM" id="SSF47413">
    <property type="entry name" value="lambda repressor-like DNA-binding domains"/>
    <property type="match status" value="1"/>
</dbReference>
<dbReference type="SMART" id="SM00530">
    <property type="entry name" value="HTH_XRE"/>
    <property type="match status" value="1"/>
</dbReference>
<dbReference type="GO" id="GO:0003677">
    <property type="term" value="F:DNA binding"/>
    <property type="evidence" value="ECO:0007669"/>
    <property type="project" value="UniProtKB-KW"/>
</dbReference>
<dbReference type="PROSITE" id="PS50943">
    <property type="entry name" value="HTH_CROC1"/>
    <property type="match status" value="1"/>
</dbReference>
<dbReference type="Pfam" id="PF01381">
    <property type="entry name" value="HTH_3"/>
    <property type="match status" value="1"/>
</dbReference>
<evidence type="ECO:0000313" key="3">
    <source>
        <dbReference type="EMBL" id="KRR21548.1"/>
    </source>
</evidence>
<name>A0A0R3MPB3_9BRAD</name>
<proteinExistence type="predicted"/>
<dbReference type="InterPro" id="IPR010982">
    <property type="entry name" value="Lambda_DNA-bd_dom_sf"/>
</dbReference>
<dbReference type="NCBIfam" id="TIGR02607">
    <property type="entry name" value="antidote_HigA"/>
    <property type="match status" value="1"/>
</dbReference>
<dbReference type="RefSeq" id="WP_057860012.1">
    <property type="nucleotide sequence ID" value="NZ_LLYB01000081.1"/>
</dbReference>
<reference evidence="3 4" key="1">
    <citation type="submission" date="2014-03" db="EMBL/GenBank/DDBJ databases">
        <title>Bradyrhizobium valentinum sp. nov., isolated from effective nodules of Lupinus mariae-josephae, a lupine endemic of basic-lime soils in Eastern Spain.</title>
        <authorList>
            <person name="Duran D."/>
            <person name="Rey L."/>
            <person name="Navarro A."/>
            <person name="Busquets A."/>
            <person name="Imperial J."/>
            <person name="Ruiz-Argueso T."/>
        </authorList>
    </citation>
    <scope>NUCLEOTIDE SEQUENCE [LARGE SCALE GENOMIC DNA]</scope>
    <source>
        <strain evidence="3 4">CCBAU 23086</strain>
    </source>
</reference>
<protein>
    <recommendedName>
        <fullName evidence="2">HTH cro/C1-type domain-containing protein</fullName>
    </recommendedName>
</protein>
<sequence length="84" mass="9214">MKPLGLSANALARALDVPPNRISSIINGSRSITADTALRLARYFRTTPEHWLNMKNAYELALAREENGKEIQAKIQPGPKIATA</sequence>
<comment type="caution">
    <text evidence="3">The sequence shown here is derived from an EMBL/GenBank/DDBJ whole genome shotgun (WGS) entry which is preliminary data.</text>
</comment>
<evidence type="ECO:0000256" key="1">
    <source>
        <dbReference type="ARBA" id="ARBA00023125"/>
    </source>
</evidence>
<dbReference type="CDD" id="cd00093">
    <property type="entry name" value="HTH_XRE"/>
    <property type="match status" value="1"/>
</dbReference>
<organism evidence="3 4">
    <name type="scientific">Bradyrhizobium lablabi</name>
    <dbReference type="NCBI Taxonomy" id="722472"/>
    <lineage>
        <taxon>Bacteria</taxon>
        <taxon>Pseudomonadati</taxon>
        <taxon>Pseudomonadota</taxon>
        <taxon>Alphaproteobacteria</taxon>
        <taxon>Hyphomicrobiales</taxon>
        <taxon>Nitrobacteraceae</taxon>
        <taxon>Bradyrhizobium</taxon>
    </lineage>
</organism>
<dbReference type="Proteomes" id="UP000051660">
    <property type="component" value="Unassembled WGS sequence"/>
</dbReference>
<accession>A0A0R3MPB3</accession>
<dbReference type="PANTHER" id="PTHR36924:SF1">
    <property type="entry name" value="ANTITOXIN HIGA-1"/>
    <property type="match status" value="1"/>
</dbReference>
<keyword evidence="1" id="KW-0238">DNA-binding</keyword>